<organism evidence="4 5">
    <name type="scientific">Candidatus Nomurabacteria bacterium CG1_02_43_90</name>
    <dbReference type="NCBI Taxonomy" id="1805281"/>
    <lineage>
        <taxon>Bacteria</taxon>
        <taxon>Candidatus Nomuraibacteriota</taxon>
    </lineage>
</organism>
<comment type="caution">
    <text evidence="4">The sequence shown here is derived from an EMBL/GenBank/DDBJ whole genome shotgun (WGS) entry which is preliminary data.</text>
</comment>
<feature type="chain" id="PRO_5012385143" description="DUF3494 domain-containing protein" evidence="3">
    <location>
        <begin position="17"/>
        <end position="283"/>
    </location>
</feature>
<dbReference type="EMBL" id="MNVN01000002">
    <property type="protein sequence ID" value="OIO31303.1"/>
    <property type="molecule type" value="Genomic_DNA"/>
</dbReference>
<dbReference type="STRING" id="1805281.AUJ77_00100"/>
<accession>A0A1J4VAK2</accession>
<sequence>MGVTFITLGVAGLVMAATTVSLGTADSFAILAGTGITIGGAVNTSAITGDIGTSPTATIIGIGNAILVGVNHAGDATTVGAKTSLNTAYLAAGQPPVTTVVASTIDSFSGTGYILAPGVYNSASTMGITGTLTLNGTGTDVWIFQAGSSLTTAGASVITLTGGAQACNVFWQVGSSATLGAASTFKGNILAVTSISLGTTGNVEGRVLAQNGAVTLGGSNIITRATCVVPPPAPIPGGSFAPLPLIDLTKIPNPLTLPGGAGPVTYTYTCNKHWACSCSICIS</sequence>
<evidence type="ECO:0000313" key="4">
    <source>
        <dbReference type="EMBL" id="OIO31303.1"/>
    </source>
</evidence>
<comment type="similarity">
    <text evidence="1">Belongs to the ice-binding protein family.</text>
</comment>
<gene>
    <name evidence="4" type="ORF">AUJ77_00100</name>
</gene>
<reference evidence="4 5" key="1">
    <citation type="journal article" date="2016" name="Environ. Microbiol.">
        <title>Genomic resolution of a cold subsurface aquifer community provides metabolic insights for novel microbes adapted to high CO concentrations.</title>
        <authorList>
            <person name="Probst A.J."/>
            <person name="Castelle C.J."/>
            <person name="Singh A."/>
            <person name="Brown C.T."/>
            <person name="Anantharaman K."/>
            <person name="Sharon I."/>
            <person name="Hug L.A."/>
            <person name="Burstein D."/>
            <person name="Emerson J.B."/>
            <person name="Thomas B.C."/>
            <person name="Banfield J.F."/>
        </authorList>
    </citation>
    <scope>NUCLEOTIDE SEQUENCE [LARGE SCALE GENOMIC DNA]</scope>
    <source>
        <strain evidence="4">CG1_02_43_90</strain>
    </source>
</reference>
<evidence type="ECO:0000256" key="3">
    <source>
        <dbReference type="SAM" id="SignalP"/>
    </source>
</evidence>
<evidence type="ECO:0000256" key="1">
    <source>
        <dbReference type="ARBA" id="ARBA00005445"/>
    </source>
</evidence>
<proteinExistence type="inferred from homology"/>
<dbReference type="Proteomes" id="UP000181992">
    <property type="component" value="Unassembled WGS sequence"/>
</dbReference>
<evidence type="ECO:0000313" key="5">
    <source>
        <dbReference type="Proteomes" id="UP000181992"/>
    </source>
</evidence>
<dbReference type="InterPro" id="IPR021884">
    <property type="entry name" value="Ice-bd_prot"/>
</dbReference>
<evidence type="ECO:0008006" key="6">
    <source>
        <dbReference type="Google" id="ProtNLM"/>
    </source>
</evidence>
<name>A0A1J4VAK2_9BACT</name>
<dbReference type="Pfam" id="PF11999">
    <property type="entry name" value="Ice_binding"/>
    <property type="match status" value="1"/>
</dbReference>
<feature type="signal peptide" evidence="3">
    <location>
        <begin position="1"/>
        <end position="16"/>
    </location>
</feature>
<evidence type="ECO:0000256" key="2">
    <source>
        <dbReference type="ARBA" id="ARBA00022729"/>
    </source>
</evidence>
<protein>
    <recommendedName>
        <fullName evidence="6">DUF3494 domain-containing protein</fullName>
    </recommendedName>
</protein>
<keyword evidence="2 3" id="KW-0732">Signal</keyword>
<dbReference type="AlphaFoldDB" id="A0A1J4VAK2"/>